<sequence>MVIKIGSVFKAGGLPQVSTSPFTLRHPSFHFLPDSLAFDLPLKPQDMGSGEKVFVYEDLVQHKNRTDCWLLISGKVYDVTQFLEEHPGGDEVLLAASGKDATDDFEDVGHSDDARELMKKYLIGEVDSTTVPLRKTVKPLASTTVTHQHNDGPGILSKILQFLVPLLILGFAFGLQFFGKKEKTET</sequence>
<dbReference type="PROSITE" id="PS00191">
    <property type="entry name" value="CYTOCHROME_B5_1"/>
    <property type="match status" value="1"/>
</dbReference>
<dbReference type="Pfam" id="PF00173">
    <property type="entry name" value="Cyt-b5"/>
    <property type="match status" value="1"/>
</dbReference>
<dbReference type="PANTHER" id="PTHR19359">
    <property type="entry name" value="CYTOCHROME B5"/>
    <property type="match status" value="1"/>
</dbReference>
<organism evidence="1 2">
    <name type="scientific">Hibiscus sabdariffa</name>
    <name type="common">roselle</name>
    <dbReference type="NCBI Taxonomy" id="183260"/>
    <lineage>
        <taxon>Eukaryota</taxon>
        <taxon>Viridiplantae</taxon>
        <taxon>Streptophyta</taxon>
        <taxon>Embryophyta</taxon>
        <taxon>Tracheophyta</taxon>
        <taxon>Spermatophyta</taxon>
        <taxon>Magnoliopsida</taxon>
        <taxon>eudicotyledons</taxon>
        <taxon>Gunneridae</taxon>
        <taxon>Pentapetalae</taxon>
        <taxon>rosids</taxon>
        <taxon>malvids</taxon>
        <taxon>Malvales</taxon>
        <taxon>Malvaceae</taxon>
        <taxon>Malvoideae</taxon>
        <taxon>Hibiscus</taxon>
    </lineage>
</organism>
<keyword evidence="2" id="KW-1185">Reference proteome</keyword>
<dbReference type="InterPro" id="IPR050668">
    <property type="entry name" value="Cytochrome_b5"/>
</dbReference>
<protein>
    <submittedName>
        <fullName evidence="1">Uncharacterized protein</fullName>
    </submittedName>
</protein>
<dbReference type="InterPro" id="IPR018506">
    <property type="entry name" value="Cyt_B5_heme-BS"/>
</dbReference>
<dbReference type="SMART" id="SM01117">
    <property type="entry name" value="Cyt-b5"/>
    <property type="match status" value="1"/>
</dbReference>
<dbReference type="InterPro" id="IPR036400">
    <property type="entry name" value="Cyt_B5-like_heme/steroid_sf"/>
</dbReference>
<dbReference type="Proteomes" id="UP001472677">
    <property type="component" value="Unassembled WGS sequence"/>
</dbReference>
<dbReference type="InterPro" id="IPR001199">
    <property type="entry name" value="Cyt_B5-like_heme/steroid-bd"/>
</dbReference>
<dbReference type="PRINTS" id="PR00363">
    <property type="entry name" value="CYTOCHROMEB5"/>
</dbReference>
<name>A0ABR2BRC1_9ROSI</name>
<reference evidence="1 2" key="1">
    <citation type="journal article" date="2024" name="G3 (Bethesda)">
        <title>Genome assembly of Hibiscus sabdariffa L. provides insights into metabolisms of medicinal natural products.</title>
        <authorList>
            <person name="Kim T."/>
        </authorList>
    </citation>
    <scope>NUCLEOTIDE SEQUENCE [LARGE SCALE GENOMIC DNA]</scope>
    <source>
        <strain evidence="1">TK-2024</strain>
        <tissue evidence="1">Old leaves</tissue>
    </source>
</reference>
<dbReference type="PROSITE" id="PS50255">
    <property type="entry name" value="CYTOCHROME_B5_2"/>
    <property type="match status" value="1"/>
</dbReference>
<gene>
    <name evidence="1" type="ORF">V6N12_001780</name>
</gene>
<evidence type="ECO:0000313" key="2">
    <source>
        <dbReference type="Proteomes" id="UP001472677"/>
    </source>
</evidence>
<comment type="caution">
    <text evidence="1">The sequence shown here is derived from an EMBL/GenBank/DDBJ whole genome shotgun (WGS) entry which is preliminary data.</text>
</comment>
<dbReference type="EMBL" id="JBBPBM010000090">
    <property type="protein sequence ID" value="KAK8509701.1"/>
    <property type="molecule type" value="Genomic_DNA"/>
</dbReference>
<dbReference type="SUPFAM" id="SSF55856">
    <property type="entry name" value="Cytochrome b5-like heme/steroid binding domain"/>
    <property type="match status" value="1"/>
</dbReference>
<proteinExistence type="predicted"/>
<evidence type="ECO:0000313" key="1">
    <source>
        <dbReference type="EMBL" id="KAK8509701.1"/>
    </source>
</evidence>
<dbReference type="PANTHER" id="PTHR19359:SF135">
    <property type="entry name" value="CYTOCHROME B5 ISOFORM E"/>
    <property type="match status" value="1"/>
</dbReference>
<dbReference type="Gene3D" id="3.10.120.10">
    <property type="entry name" value="Cytochrome b5-like heme/steroid binding domain"/>
    <property type="match status" value="1"/>
</dbReference>
<accession>A0ABR2BRC1</accession>